<gene>
    <name evidence="9" type="ORF">FBEOM_6059</name>
</gene>
<keyword evidence="10" id="KW-1185">Reference proteome</keyword>
<comment type="caution">
    <text evidence="9">The sequence shown here is derived from an EMBL/GenBank/DDBJ whole genome shotgun (WGS) entry which is preliminary data.</text>
</comment>
<dbReference type="PROSITE" id="PS50082">
    <property type="entry name" value="WD_REPEATS_2"/>
    <property type="match status" value="3"/>
</dbReference>
<comment type="similarity">
    <text evidence="4">Belongs to the WD repeat MDV1/CAF4 family.</text>
</comment>
<name>A0A9P5AJQ5_9HYPO</name>
<evidence type="ECO:0000313" key="9">
    <source>
        <dbReference type="EMBL" id="KAF4340020.1"/>
    </source>
</evidence>
<dbReference type="Proteomes" id="UP000730481">
    <property type="component" value="Unassembled WGS sequence"/>
</dbReference>
<reference evidence="9" key="2">
    <citation type="submission" date="2020-02" db="EMBL/GenBank/DDBJ databases">
        <title>Identification and distribution of gene clusters putatively required for synthesis of sphingolipid metabolism inhibitors in phylogenetically diverse species of the filamentous fungus Fusarium.</title>
        <authorList>
            <person name="Kim H.-S."/>
            <person name="Busman M."/>
            <person name="Brown D.W."/>
            <person name="Divon H."/>
            <person name="Uhlig S."/>
            <person name="Proctor R.H."/>
        </authorList>
    </citation>
    <scope>NUCLEOTIDE SEQUENCE</scope>
    <source>
        <strain evidence="9">NRRL 25174</strain>
    </source>
</reference>
<proteinExistence type="inferred from homology"/>
<evidence type="ECO:0000256" key="1">
    <source>
        <dbReference type="ARBA" id="ARBA00022574"/>
    </source>
</evidence>
<evidence type="ECO:0000313" key="10">
    <source>
        <dbReference type="Proteomes" id="UP000730481"/>
    </source>
</evidence>
<keyword evidence="2" id="KW-0677">Repeat</keyword>
<keyword evidence="1 7" id="KW-0853">WD repeat</keyword>
<evidence type="ECO:0000256" key="6">
    <source>
        <dbReference type="ARBA" id="ARBA00043913"/>
    </source>
</evidence>
<reference evidence="9" key="1">
    <citation type="journal article" date="2017" name="Mycologia">
        <title>Fusarium algeriense, sp. nov., a novel toxigenic crown rot pathogen of durum wheat from Algeria is nested in the Fusarium burgessii species complex.</title>
        <authorList>
            <person name="Laraba I."/>
            <person name="Keddad A."/>
            <person name="Boureghda H."/>
            <person name="Abdallah N."/>
            <person name="Vaughan M.M."/>
            <person name="Proctor R.H."/>
            <person name="Busman M."/>
            <person name="O'Donnell K."/>
        </authorList>
    </citation>
    <scope>NUCLEOTIDE SEQUENCE</scope>
    <source>
        <strain evidence="9">NRRL 25174</strain>
    </source>
</reference>
<dbReference type="InterPro" id="IPR011047">
    <property type="entry name" value="Quinoprotein_ADH-like_sf"/>
</dbReference>
<sequence length="1345" mass="150627">MSGFEGLGIVANVIAVVDLSLKVISWCSKYAQDVKDSHDSCARLLQTAITLHYESEKIHELLADERGAKLKASRKLAQAMGSSEVQLRELERLLSDKANYSSLRWPLREEKVESAIRNIENATEALLEVLQMDTTGIILDIDDMIEASQRRAAIDQLPYVSDAVWDSHAEEHNATCLENTSEDILREIKDWIADATDQSRTVFWLNGMAGTGKSTISRTIARSLSQNGTLGASFFFKRGEVNRGGISKFVTTIARQLAMNQPALEPFIHSAVRHDPMIASKALRNQFEKLIMEPLSLCSKEFRSKTPVAIVIDALDECWNSSVPEARRLPANWPGSDCIQQLAQRASPLFIFAATVCRFIADRRHGDPEEQLHRFLESLADDTPSRMDQTYRPVLNQLLDSQCSKRKKDTIIHEVKRIVGTIINLSNPLSSSALSRLVNIDRKTIDARLDFLHSVFSVPSSSETPIRMLHLSFGDYLMDPEAENDPFWIDKKKSARELINHQLVSGAGPRDSKSIFDFLEEHLLHWIEVMALLGRAYHINGLIRNLTSILDAKSGSDKKLIDFLNDAVRFVDTDIETINEAPLQIYSSVLAFAPTNSIVRKIFIADIPGWLKRVAGRRPDWDPRIRSFNSHKVAVWSPGIHSAAFSPDSKLLFSLSFVGRVRVWSCDTGECIQELETSKPPMAISPNGKYLAVATAGAEHNITILVLEGIRHVSQLTQDSDLGALAFSRDSEYLWACSVEGEVKAWKVATGKCVTALTFSERLKGIFNSIRPFRYRLTFSMNYFTVLLIWDDKNAHVWFLESGEEGRSFNITPISGHPKFSPDGKVLATTLLVQNSIVMRIWDLQGEQCLSELQGDDDSSIEDFAFSPDSSLLAVACHNNSILIWDIWRGKYSAKLAIGNHTKFATMSFSPDNDFLLLSRWSRNRQRSNIVVWSLNTGDCATVIRCNSINVHHLLFSPDRKTLVSVESNGEIQLWDWPSLLQQPPEDCRTTKQIMLSHDASVVAASYLHKEPRIWDAVTGDMLQDLLTGCRGSHIHSLLPDFAILVTSNNGVAEAPTWARSDGSCVWQPKKPGEHIWLQLSRDFQRIAIGSFHCIEIWKQCRGTFTLERSLEWEKPGVNRLFSRSARMLLLSNDPEIGIFDCNTGEVVYRIKLDEPPISLVSMAVREDYSVPAFGPLSRIQIWDLDSMTCQYLGKTKFNHDLVLSPTGTILAGRSSQYGVIGLHDVMTLEVLGEIEVLADNLELHGFLPDNSGIRTNYGDIHARPAAGSRIQIAPTFGIRGAWIQWRGHNLVKIPVDCRGINTAVSGTASELTIAFGFSWERVVIVNLSEDEELRRLLPLIGESA</sequence>
<dbReference type="Pfam" id="PF00400">
    <property type="entry name" value="WD40"/>
    <property type="match status" value="2"/>
</dbReference>
<dbReference type="PANTHER" id="PTHR22847:SF637">
    <property type="entry name" value="WD REPEAT DOMAIN 5B"/>
    <property type="match status" value="1"/>
</dbReference>
<organism evidence="9 10">
    <name type="scientific">Fusarium beomiforme</name>
    <dbReference type="NCBI Taxonomy" id="44412"/>
    <lineage>
        <taxon>Eukaryota</taxon>
        <taxon>Fungi</taxon>
        <taxon>Dikarya</taxon>
        <taxon>Ascomycota</taxon>
        <taxon>Pezizomycotina</taxon>
        <taxon>Sordariomycetes</taxon>
        <taxon>Hypocreomycetidae</taxon>
        <taxon>Hypocreales</taxon>
        <taxon>Nectriaceae</taxon>
        <taxon>Fusarium</taxon>
        <taxon>Fusarium burgessii species complex</taxon>
    </lineage>
</organism>
<dbReference type="InterPro" id="IPR027417">
    <property type="entry name" value="P-loop_NTPase"/>
</dbReference>
<dbReference type="InterPro" id="IPR056884">
    <property type="entry name" value="NPHP3-like_N"/>
</dbReference>
<evidence type="ECO:0000256" key="4">
    <source>
        <dbReference type="ARBA" id="ARBA00038415"/>
    </source>
</evidence>
<comment type="function">
    <text evidence="6">Involved in mitochondrial fission. Acts as an adapter protein required to form mitochondrial fission complexes. Formation of these complexes is required to promote constriction and fission of the mitochondrial compartment at a late step in mitochondrial division.</text>
</comment>
<accession>A0A9P5AJQ5</accession>
<evidence type="ECO:0000256" key="3">
    <source>
        <dbReference type="ARBA" id="ARBA00023054"/>
    </source>
</evidence>
<feature type="repeat" description="WD" evidence="7">
    <location>
        <begin position="944"/>
        <end position="976"/>
    </location>
</feature>
<dbReference type="Gene3D" id="2.130.10.10">
    <property type="entry name" value="YVTN repeat-like/Quinoprotein amine dehydrogenase"/>
    <property type="match status" value="3"/>
</dbReference>
<dbReference type="OrthoDB" id="538223at2759"/>
<evidence type="ECO:0000256" key="7">
    <source>
        <dbReference type="PROSITE-ProRule" id="PRU00221"/>
    </source>
</evidence>
<evidence type="ECO:0000256" key="5">
    <source>
        <dbReference type="ARBA" id="ARBA00039789"/>
    </source>
</evidence>
<dbReference type="SMART" id="SM00320">
    <property type="entry name" value="WD40"/>
    <property type="match status" value="4"/>
</dbReference>
<dbReference type="SUPFAM" id="SSF82171">
    <property type="entry name" value="DPP6 N-terminal domain-like"/>
    <property type="match status" value="1"/>
</dbReference>
<dbReference type="SUPFAM" id="SSF52540">
    <property type="entry name" value="P-loop containing nucleoside triphosphate hydrolases"/>
    <property type="match status" value="1"/>
</dbReference>
<keyword evidence="3" id="KW-0175">Coiled coil</keyword>
<dbReference type="InterPro" id="IPR015943">
    <property type="entry name" value="WD40/YVTN_repeat-like_dom_sf"/>
</dbReference>
<dbReference type="Pfam" id="PF24883">
    <property type="entry name" value="NPHP3_N"/>
    <property type="match status" value="1"/>
</dbReference>
<feature type="domain" description="Nephrocystin 3-like N-terminal" evidence="8">
    <location>
        <begin position="187"/>
        <end position="321"/>
    </location>
</feature>
<evidence type="ECO:0000256" key="2">
    <source>
        <dbReference type="ARBA" id="ARBA00022737"/>
    </source>
</evidence>
<feature type="repeat" description="WD" evidence="7">
    <location>
        <begin position="854"/>
        <end position="887"/>
    </location>
</feature>
<dbReference type="EMBL" id="PVQB02000252">
    <property type="protein sequence ID" value="KAF4340020.1"/>
    <property type="molecule type" value="Genomic_DNA"/>
</dbReference>
<feature type="repeat" description="WD" evidence="7">
    <location>
        <begin position="640"/>
        <end position="674"/>
    </location>
</feature>
<dbReference type="GO" id="GO:1990234">
    <property type="term" value="C:transferase complex"/>
    <property type="evidence" value="ECO:0007669"/>
    <property type="project" value="UniProtKB-ARBA"/>
</dbReference>
<dbReference type="Gene3D" id="3.40.50.300">
    <property type="entry name" value="P-loop containing nucleotide triphosphate hydrolases"/>
    <property type="match status" value="1"/>
</dbReference>
<evidence type="ECO:0000259" key="8">
    <source>
        <dbReference type="Pfam" id="PF24883"/>
    </source>
</evidence>
<dbReference type="PANTHER" id="PTHR22847">
    <property type="entry name" value="WD40 REPEAT PROTEIN"/>
    <property type="match status" value="1"/>
</dbReference>
<dbReference type="InterPro" id="IPR001680">
    <property type="entry name" value="WD40_rpt"/>
</dbReference>
<dbReference type="SUPFAM" id="SSF50998">
    <property type="entry name" value="Quinoprotein alcohol dehydrogenase-like"/>
    <property type="match status" value="1"/>
</dbReference>
<protein>
    <recommendedName>
        <fullName evidence="5">Mitochondrial division protein 1</fullName>
    </recommendedName>
</protein>